<dbReference type="EMBL" id="FOMH01000011">
    <property type="protein sequence ID" value="SFD72760.1"/>
    <property type="molecule type" value="Genomic_DNA"/>
</dbReference>
<organism evidence="2 3">
    <name type="scientific">Flavobacterium phragmitis</name>
    <dbReference type="NCBI Taxonomy" id="739143"/>
    <lineage>
        <taxon>Bacteria</taxon>
        <taxon>Pseudomonadati</taxon>
        <taxon>Bacteroidota</taxon>
        <taxon>Flavobacteriia</taxon>
        <taxon>Flavobacteriales</taxon>
        <taxon>Flavobacteriaceae</taxon>
        <taxon>Flavobacterium</taxon>
    </lineage>
</organism>
<evidence type="ECO:0000313" key="3">
    <source>
        <dbReference type="Proteomes" id="UP000199672"/>
    </source>
</evidence>
<keyword evidence="3" id="KW-1185">Reference proteome</keyword>
<name>A0A1I1UXL8_9FLAO</name>
<proteinExistence type="predicted"/>
<keyword evidence="2" id="KW-0808">Transferase</keyword>
<dbReference type="RefSeq" id="WP_091496547.1">
    <property type="nucleotide sequence ID" value="NZ_FOMH01000011.1"/>
</dbReference>
<evidence type="ECO:0000259" key="1">
    <source>
        <dbReference type="Pfam" id="PF13712"/>
    </source>
</evidence>
<accession>A0A1I1UXL8</accession>
<gene>
    <name evidence="2" type="ORF">SAMN05216297_111122</name>
</gene>
<reference evidence="3" key="1">
    <citation type="submission" date="2016-10" db="EMBL/GenBank/DDBJ databases">
        <authorList>
            <person name="Varghese N."/>
            <person name="Submissions S."/>
        </authorList>
    </citation>
    <scope>NUCLEOTIDE SEQUENCE [LARGE SCALE GENOMIC DNA]</scope>
    <source>
        <strain evidence="3">CGMCC 1.10370</strain>
    </source>
</reference>
<dbReference type="Proteomes" id="UP000199672">
    <property type="component" value="Unassembled WGS sequence"/>
</dbReference>
<dbReference type="STRING" id="739143.SAMN05216297_111122"/>
<dbReference type="InterPro" id="IPR029044">
    <property type="entry name" value="Nucleotide-diphossugar_trans"/>
</dbReference>
<dbReference type="Pfam" id="PF13712">
    <property type="entry name" value="Glyco_tranf_2_5"/>
    <property type="match status" value="1"/>
</dbReference>
<dbReference type="GO" id="GO:0016740">
    <property type="term" value="F:transferase activity"/>
    <property type="evidence" value="ECO:0007669"/>
    <property type="project" value="UniProtKB-KW"/>
</dbReference>
<dbReference type="SUPFAM" id="SSF53448">
    <property type="entry name" value="Nucleotide-diphospho-sugar transferases"/>
    <property type="match status" value="1"/>
</dbReference>
<dbReference type="AlphaFoldDB" id="A0A1I1UXL8"/>
<evidence type="ECO:0000313" key="2">
    <source>
        <dbReference type="EMBL" id="SFD72760.1"/>
    </source>
</evidence>
<dbReference type="InterPro" id="IPR059123">
    <property type="entry name" value="StrF_dom"/>
</dbReference>
<feature type="domain" description="Streptomycin biosynthesis protein StrF" evidence="1">
    <location>
        <begin position="19"/>
        <end position="206"/>
    </location>
</feature>
<sequence length="289" mass="34392">MISLIICSRTSTLPESFDENIRNTIGSEYELILIDNSQSQYSIFEAYNLGIQKSKGDILCFIHDDIRFHTIDWGKKLLFIFRSDKQIGLVGIAGAKIKGTVTSGWWDCPDRYRVINIIQHTKLGKLENWNVGWENNNLQEVVAIDGVFMSISKDDNFQFSKKFRGFHNYDLDISFKTRQKRKKIVVTNEILLEHFSEGVVDDKWIASTFKIHNYYNRLLPMQVGNKVSKEEFEKIDFDNFQKMIYLSFVHKNLDLAFKIWFKFFLKCPMHTYNNYFWKEYIKLIYRCWR</sequence>
<dbReference type="OrthoDB" id="7851643at2"/>
<dbReference type="Gene3D" id="3.90.550.10">
    <property type="entry name" value="Spore Coat Polysaccharide Biosynthesis Protein SpsA, Chain A"/>
    <property type="match status" value="1"/>
</dbReference>
<protein>
    <submittedName>
        <fullName evidence="2">Glycosyltransferase like family protein</fullName>
    </submittedName>
</protein>